<dbReference type="KEGG" id="pno:SNOG_13341"/>
<sequence>MSFHWSNSPFMQSLNLHAIFSTLNVVQPGKPDSQLETTTPSVLLILIGRERPLQT</sequence>
<dbReference type="InParanoid" id="Q0U4H3"/>
<dbReference type="RefSeq" id="XP_001803550.1">
    <property type="nucleotide sequence ID" value="XM_001803498.1"/>
</dbReference>
<proteinExistence type="predicted"/>
<protein>
    <submittedName>
        <fullName evidence="1">Uncharacterized protein</fullName>
    </submittedName>
</protein>
<accession>Q0U4H3</accession>
<dbReference type="AlphaFoldDB" id="Q0U4H3"/>
<dbReference type="EMBL" id="CH445350">
    <property type="protein sequence ID" value="EAT79225.1"/>
    <property type="molecule type" value="Genomic_DNA"/>
</dbReference>
<gene>
    <name evidence="1" type="ORF">SNOG_13341</name>
</gene>
<reference evidence="2" key="1">
    <citation type="journal article" date="2007" name="Plant Cell">
        <title>Dothideomycete-plant interactions illuminated by genome sequencing and EST analysis of the wheat pathogen Stagonospora nodorum.</title>
        <authorList>
            <person name="Hane J.K."/>
            <person name="Lowe R.G."/>
            <person name="Solomon P.S."/>
            <person name="Tan K.C."/>
            <person name="Schoch C.L."/>
            <person name="Spatafora J.W."/>
            <person name="Crous P.W."/>
            <person name="Kodira C."/>
            <person name="Birren B.W."/>
            <person name="Galagan J.E."/>
            <person name="Torriani S.F."/>
            <person name="McDonald B.A."/>
            <person name="Oliver R.P."/>
        </authorList>
    </citation>
    <scope>NUCLEOTIDE SEQUENCE [LARGE SCALE GENOMIC DNA]</scope>
    <source>
        <strain evidence="2">SN15 / ATCC MYA-4574 / FGSC 10173</strain>
    </source>
</reference>
<dbReference type="Proteomes" id="UP000001055">
    <property type="component" value="Unassembled WGS sequence"/>
</dbReference>
<dbReference type="GeneID" id="5980467"/>
<name>Q0U4H3_PHANO</name>
<organism evidence="1 2">
    <name type="scientific">Phaeosphaeria nodorum (strain SN15 / ATCC MYA-4574 / FGSC 10173)</name>
    <name type="common">Glume blotch fungus</name>
    <name type="synonym">Parastagonospora nodorum</name>
    <dbReference type="NCBI Taxonomy" id="321614"/>
    <lineage>
        <taxon>Eukaryota</taxon>
        <taxon>Fungi</taxon>
        <taxon>Dikarya</taxon>
        <taxon>Ascomycota</taxon>
        <taxon>Pezizomycotina</taxon>
        <taxon>Dothideomycetes</taxon>
        <taxon>Pleosporomycetidae</taxon>
        <taxon>Pleosporales</taxon>
        <taxon>Pleosporineae</taxon>
        <taxon>Phaeosphaeriaceae</taxon>
        <taxon>Parastagonospora</taxon>
    </lineage>
</organism>
<evidence type="ECO:0000313" key="2">
    <source>
        <dbReference type="Proteomes" id="UP000001055"/>
    </source>
</evidence>
<evidence type="ECO:0000313" key="1">
    <source>
        <dbReference type="EMBL" id="EAT79225.1"/>
    </source>
</evidence>